<sequence>MRDKPYVGTPKRELTRLRYALLIGAALVCLFVWADLILLPHQMHSFYLVNRLLVQLPVVLVTLLLSFHPRFHAFKHWIFTALLIALTYSNYWLIHTSWSMHGYSFPYEGTILYAFYCIFALGIPYRYALVAALINMVGFLALMVFAPAYGDRVLISAAFVVGSLFIGVYAKYRLDSMMHLLREVNAKLIVLSSRDELTGLLNRRALMEESEQLMSLCQREKLKIAVLMADMDDFKKYNDEFGHQEGDNALTLQATILNDVFQRKTDIVGRYGGEEFMVVVSGLSEKEMAARCDDLLAIWKSKNLTHAKGASSSYVQCSIGVTVCDSANDHTLSELIKYADENLYHAKDAGKGQYVISCINSDKMQEN</sequence>
<dbReference type="InterPro" id="IPR029787">
    <property type="entry name" value="Nucleotide_cyclase"/>
</dbReference>
<protein>
    <recommendedName>
        <fullName evidence="2">diguanylate cyclase</fullName>
        <ecNumber evidence="2">2.7.7.65</ecNumber>
    </recommendedName>
</protein>
<dbReference type="Pfam" id="PF00990">
    <property type="entry name" value="GGDEF"/>
    <property type="match status" value="1"/>
</dbReference>
<feature type="domain" description="GGDEF" evidence="5">
    <location>
        <begin position="222"/>
        <end position="359"/>
    </location>
</feature>
<feature type="transmembrane region" description="Helical" evidence="4">
    <location>
        <begin position="100"/>
        <end position="121"/>
    </location>
</feature>
<reference evidence="6" key="1">
    <citation type="journal article" date="2014" name="Int. J. Syst. Evol. Microbiol.">
        <title>Complete genome sequence of Corynebacterium casei LMG S-19264T (=DSM 44701T), isolated from a smear-ripened cheese.</title>
        <authorList>
            <consortium name="US DOE Joint Genome Institute (JGI-PGF)"/>
            <person name="Walter F."/>
            <person name="Albersmeier A."/>
            <person name="Kalinowski J."/>
            <person name="Ruckert C."/>
        </authorList>
    </citation>
    <scope>NUCLEOTIDE SEQUENCE</scope>
    <source>
        <strain evidence="6">KCTC 22164</strain>
    </source>
</reference>
<evidence type="ECO:0000313" key="6">
    <source>
        <dbReference type="EMBL" id="GGW77958.1"/>
    </source>
</evidence>
<evidence type="ECO:0000256" key="3">
    <source>
        <dbReference type="ARBA" id="ARBA00034247"/>
    </source>
</evidence>
<dbReference type="EMBL" id="BMXP01000002">
    <property type="protein sequence ID" value="GGW77958.1"/>
    <property type="molecule type" value="Genomic_DNA"/>
</dbReference>
<dbReference type="CDD" id="cd01949">
    <property type="entry name" value="GGDEF"/>
    <property type="match status" value="1"/>
</dbReference>
<dbReference type="EC" id="2.7.7.65" evidence="2"/>
<evidence type="ECO:0000256" key="1">
    <source>
        <dbReference type="ARBA" id="ARBA00001946"/>
    </source>
</evidence>
<feature type="transmembrane region" description="Helical" evidence="4">
    <location>
        <begin position="45"/>
        <end position="65"/>
    </location>
</feature>
<dbReference type="PANTHER" id="PTHR45138:SF9">
    <property type="entry name" value="DIGUANYLATE CYCLASE DGCM-RELATED"/>
    <property type="match status" value="1"/>
</dbReference>
<dbReference type="Gene3D" id="3.30.70.270">
    <property type="match status" value="1"/>
</dbReference>
<dbReference type="RefSeq" id="WP_189403830.1">
    <property type="nucleotide sequence ID" value="NZ_BMXP01000002.1"/>
</dbReference>
<dbReference type="SMART" id="SM00267">
    <property type="entry name" value="GGDEF"/>
    <property type="match status" value="1"/>
</dbReference>
<feature type="transmembrane region" description="Helical" evidence="4">
    <location>
        <begin position="20"/>
        <end position="39"/>
    </location>
</feature>
<feature type="transmembrane region" description="Helical" evidence="4">
    <location>
        <begin position="77"/>
        <end position="94"/>
    </location>
</feature>
<keyword evidence="4" id="KW-0812">Transmembrane</keyword>
<comment type="cofactor">
    <cofactor evidence="1">
        <name>Mg(2+)</name>
        <dbReference type="ChEBI" id="CHEBI:18420"/>
    </cofactor>
</comment>
<dbReference type="GO" id="GO:0043709">
    <property type="term" value="P:cell adhesion involved in single-species biofilm formation"/>
    <property type="evidence" value="ECO:0007669"/>
    <property type="project" value="TreeGrafter"/>
</dbReference>
<feature type="transmembrane region" description="Helical" evidence="4">
    <location>
        <begin position="128"/>
        <end position="147"/>
    </location>
</feature>
<dbReference type="InterPro" id="IPR050469">
    <property type="entry name" value="Diguanylate_Cyclase"/>
</dbReference>
<accession>A0A918MVB8</accession>
<dbReference type="Proteomes" id="UP000631300">
    <property type="component" value="Unassembled WGS sequence"/>
</dbReference>
<evidence type="ECO:0000259" key="5">
    <source>
        <dbReference type="PROSITE" id="PS50887"/>
    </source>
</evidence>
<dbReference type="SUPFAM" id="SSF55073">
    <property type="entry name" value="Nucleotide cyclase"/>
    <property type="match status" value="1"/>
</dbReference>
<feature type="transmembrane region" description="Helical" evidence="4">
    <location>
        <begin position="153"/>
        <end position="172"/>
    </location>
</feature>
<organism evidence="6 7">
    <name type="scientific">Alteromonas halophila</name>
    <dbReference type="NCBI Taxonomy" id="516698"/>
    <lineage>
        <taxon>Bacteria</taxon>
        <taxon>Pseudomonadati</taxon>
        <taxon>Pseudomonadota</taxon>
        <taxon>Gammaproteobacteria</taxon>
        <taxon>Alteromonadales</taxon>
        <taxon>Alteromonadaceae</taxon>
        <taxon>Alteromonas/Salinimonas group</taxon>
        <taxon>Alteromonas</taxon>
    </lineage>
</organism>
<keyword evidence="7" id="KW-1185">Reference proteome</keyword>
<dbReference type="PANTHER" id="PTHR45138">
    <property type="entry name" value="REGULATORY COMPONENTS OF SENSORY TRANSDUCTION SYSTEM"/>
    <property type="match status" value="1"/>
</dbReference>
<dbReference type="GO" id="GO:0005886">
    <property type="term" value="C:plasma membrane"/>
    <property type="evidence" value="ECO:0007669"/>
    <property type="project" value="TreeGrafter"/>
</dbReference>
<evidence type="ECO:0000256" key="4">
    <source>
        <dbReference type="SAM" id="Phobius"/>
    </source>
</evidence>
<evidence type="ECO:0000313" key="7">
    <source>
        <dbReference type="Proteomes" id="UP000631300"/>
    </source>
</evidence>
<name>A0A918MVB8_9ALTE</name>
<dbReference type="AlphaFoldDB" id="A0A918MVB8"/>
<proteinExistence type="predicted"/>
<gene>
    <name evidence="6" type="ORF">GCM10007391_08140</name>
</gene>
<comment type="caution">
    <text evidence="6">The sequence shown here is derived from an EMBL/GenBank/DDBJ whole genome shotgun (WGS) entry which is preliminary data.</text>
</comment>
<comment type="catalytic activity">
    <reaction evidence="3">
        <text>2 GTP = 3',3'-c-di-GMP + 2 diphosphate</text>
        <dbReference type="Rhea" id="RHEA:24898"/>
        <dbReference type="ChEBI" id="CHEBI:33019"/>
        <dbReference type="ChEBI" id="CHEBI:37565"/>
        <dbReference type="ChEBI" id="CHEBI:58805"/>
        <dbReference type="EC" id="2.7.7.65"/>
    </reaction>
</comment>
<reference evidence="6" key="2">
    <citation type="submission" date="2020-09" db="EMBL/GenBank/DDBJ databases">
        <authorList>
            <person name="Sun Q."/>
            <person name="Kim S."/>
        </authorList>
    </citation>
    <scope>NUCLEOTIDE SEQUENCE</scope>
    <source>
        <strain evidence="6">KCTC 22164</strain>
    </source>
</reference>
<evidence type="ECO:0000256" key="2">
    <source>
        <dbReference type="ARBA" id="ARBA00012528"/>
    </source>
</evidence>
<dbReference type="FunFam" id="3.30.70.270:FF:000001">
    <property type="entry name" value="Diguanylate cyclase domain protein"/>
    <property type="match status" value="1"/>
</dbReference>
<dbReference type="InterPro" id="IPR043128">
    <property type="entry name" value="Rev_trsase/Diguanyl_cyclase"/>
</dbReference>
<dbReference type="NCBIfam" id="TIGR00254">
    <property type="entry name" value="GGDEF"/>
    <property type="match status" value="1"/>
</dbReference>
<dbReference type="PROSITE" id="PS50887">
    <property type="entry name" value="GGDEF"/>
    <property type="match status" value="1"/>
</dbReference>
<keyword evidence="4" id="KW-1133">Transmembrane helix</keyword>
<dbReference type="GO" id="GO:1902201">
    <property type="term" value="P:negative regulation of bacterial-type flagellum-dependent cell motility"/>
    <property type="evidence" value="ECO:0007669"/>
    <property type="project" value="TreeGrafter"/>
</dbReference>
<dbReference type="InterPro" id="IPR000160">
    <property type="entry name" value="GGDEF_dom"/>
</dbReference>
<keyword evidence="4" id="KW-0472">Membrane</keyword>
<dbReference type="GO" id="GO:0052621">
    <property type="term" value="F:diguanylate cyclase activity"/>
    <property type="evidence" value="ECO:0007669"/>
    <property type="project" value="UniProtKB-EC"/>
</dbReference>